<dbReference type="EMBL" id="CP017834">
    <property type="protein sequence ID" value="APJ03718.1"/>
    <property type="molecule type" value="Genomic_DNA"/>
</dbReference>
<comment type="similarity">
    <text evidence="5">Belongs to the EutC family.</text>
</comment>
<keyword evidence="7" id="KW-1185">Reference proteome</keyword>
<dbReference type="PANTHER" id="PTHR39330">
    <property type="entry name" value="ETHANOLAMINE AMMONIA-LYASE LIGHT CHAIN"/>
    <property type="match status" value="1"/>
</dbReference>
<dbReference type="GO" id="GO:0006520">
    <property type="term" value="P:amino acid metabolic process"/>
    <property type="evidence" value="ECO:0007669"/>
    <property type="project" value="InterPro"/>
</dbReference>
<comment type="cofactor">
    <cofactor evidence="5">
        <name>adenosylcob(III)alamin</name>
        <dbReference type="ChEBI" id="CHEBI:18408"/>
    </cofactor>
    <text evidence="5">Binds between the large and small subunits.</text>
</comment>
<proteinExistence type="inferred from homology"/>
<sequence>MSSIVKKDIWDSLKKYTDARIALGRSGHSIPTKELLDFGMAHALAKDAIYKELDTDEIKISLAQHNFNYINVTSKAQNKKEYLLNPNLGRSLNEDSKNILINTNVKKENIALIFADGLSAHAIHLNAIPLLLELQKAFLNSPFIFSPVIVATKARVALSDEIGETLNSLAAIMLIGERPGLSSPDSLGIYLTWLPKKGRSDAERNCISNIRPAGLSYNEAAIKTAWLVKEAAKLNKSGIDLKDDSPHFEINPLETVTLLHSMWKSP</sequence>
<dbReference type="Pfam" id="PF05985">
    <property type="entry name" value="EutC"/>
    <property type="match status" value="1"/>
</dbReference>
<dbReference type="InterPro" id="IPR042251">
    <property type="entry name" value="EutC_C"/>
</dbReference>
<evidence type="ECO:0000313" key="7">
    <source>
        <dbReference type="Proteomes" id="UP000184731"/>
    </source>
</evidence>
<protein>
    <recommendedName>
        <fullName evidence="5">Ethanolamine ammonia-lyase small subunit</fullName>
        <shortName evidence="5">EAL small subunit</shortName>
        <ecNumber evidence="5">4.3.1.7</ecNumber>
    </recommendedName>
</protein>
<evidence type="ECO:0000313" key="6">
    <source>
        <dbReference type="EMBL" id="APJ03718.1"/>
    </source>
</evidence>
<evidence type="ECO:0000256" key="5">
    <source>
        <dbReference type="HAMAP-Rule" id="MF_00601"/>
    </source>
</evidence>
<comment type="subcellular location">
    <subcellularLocation>
        <location evidence="5">Bacterial microcompartment</location>
    </subcellularLocation>
</comment>
<evidence type="ECO:0000256" key="3">
    <source>
        <dbReference type="ARBA" id="ARBA00023285"/>
    </source>
</evidence>
<gene>
    <name evidence="5" type="primary">eutC</name>
    <name evidence="6" type="ORF">AXG55_07280</name>
</gene>
<dbReference type="AlphaFoldDB" id="A0A1L4D0K2"/>
<dbReference type="InterPro" id="IPR009246">
    <property type="entry name" value="EutC"/>
</dbReference>
<comment type="pathway">
    <text evidence="5">Amine and polyamine degradation; ethanolamine degradation.</text>
</comment>
<organism evidence="6 7">
    <name type="scientific">Silvanigrella aquatica</name>
    <dbReference type="NCBI Taxonomy" id="1915309"/>
    <lineage>
        <taxon>Bacteria</taxon>
        <taxon>Pseudomonadati</taxon>
        <taxon>Bdellovibrionota</taxon>
        <taxon>Oligoflexia</taxon>
        <taxon>Silvanigrellales</taxon>
        <taxon>Silvanigrellaceae</taxon>
        <taxon>Silvanigrella</taxon>
    </lineage>
</organism>
<dbReference type="STRING" id="1915309.AXG55_07280"/>
<dbReference type="Gene3D" id="1.10.30.40">
    <property type="entry name" value="Ethanolamine ammonia-lyase light chain (EutC), N-terminal domain"/>
    <property type="match status" value="1"/>
</dbReference>
<dbReference type="UniPathway" id="UPA00560"/>
<dbReference type="EC" id="4.3.1.7" evidence="5"/>
<dbReference type="GO" id="GO:0009350">
    <property type="term" value="C:ethanolamine ammonia-lyase complex"/>
    <property type="evidence" value="ECO:0007669"/>
    <property type="project" value="UniProtKB-UniRule"/>
</dbReference>
<dbReference type="PIRSF" id="PIRSF018982">
    <property type="entry name" value="EutC"/>
    <property type="match status" value="1"/>
</dbReference>
<dbReference type="OrthoDB" id="114248at2"/>
<dbReference type="GO" id="GO:0046336">
    <property type="term" value="P:ethanolamine catabolic process"/>
    <property type="evidence" value="ECO:0007669"/>
    <property type="project" value="UniProtKB-UniRule"/>
</dbReference>
<comment type="catalytic activity">
    <reaction evidence="5">
        <text>ethanolamine = acetaldehyde + NH4(+)</text>
        <dbReference type="Rhea" id="RHEA:15313"/>
        <dbReference type="ChEBI" id="CHEBI:15343"/>
        <dbReference type="ChEBI" id="CHEBI:28938"/>
        <dbReference type="ChEBI" id="CHEBI:57603"/>
        <dbReference type="EC" id="4.3.1.7"/>
    </reaction>
</comment>
<comment type="subunit">
    <text evidence="5">The basic unit is a heterodimer which dimerizes to form tetramers. The heterotetramers trimerize; 6 large subunits form a core ring with 6 small subunits projecting outwards.</text>
</comment>
<comment type="function">
    <text evidence="5">Catalyzes the deamination of various vicinal amino-alcohols to oxo compounds. Allows this organism to utilize ethanolamine as the sole source of nitrogen and carbon in the presence of external vitamin B12.</text>
</comment>
<evidence type="ECO:0000256" key="1">
    <source>
        <dbReference type="ARBA" id="ARBA00022628"/>
    </source>
</evidence>
<keyword evidence="2 5" id="KW-0456">Lyase</keyword>
<feature type="binding site" evidence="5">
    <location>
        <position position="156"/>
    </location>
    <ligand>
        <name>adenosylcob(III)alamin</name>
        <dbReference type="ChEBI" id="CHEBI:18408"/>
    </ligand>
</feature>
<feature type="binding site" evidence="5">
    <location>
        <position position="206"/>
    </location>
    <ligand>
        <name>adenosylcob(III)alamin</name>
        <dbReference type="ChEBI" id="CHEBI:18408"/>
    </ligand>
</feature>
<evidence type="ECO:0000256" key="4">
    <source>
        <dbReference type="ARBA" id="ARBA00024446"/>
    </source>
</evidence>
<dbReference type="PANTHER" id="PTHR39330:SF1">
    <property type="entry name" value="ETHANOLAMINE AMMONIA-LYASE SMALL SUBUNIT"/>
    <property type="match status" value="1"/>
</dbReference>
<feature type="binding site" evidence="5">
    <location>
        <position position="177"/>
    </location>
    <ligand>
        <name>adenosylcob(III)alamin</name>
        <dbReference type="ChEBI" id="CHEBI:18408"/>
    </ligand>
</feature>
<dbReference type="InterPro" id="IPR042255">
    <property type="entry name" value="EutC_N"/>
</dbReference>
<reference evidence="6 7" key="1">
    <citation type="submission" date="2016-10" db="EMBL/GenBank/DDBJ databases">
        <title>Silvanigrella aquatica sp. nov., isolated from a freshwater lake located in the Black Forest, Germany, description of Silvanigrellaceae fam. nov., Silvanigrellales ord. nov., reclassification of the order Bdellovibrionales in the class Oligoflexia, reclassification of the families Bacteriovoracaceae and Halobacteriovoraceae in the new order Bacteriovoracales ord. nov., and reclassification of the family Pseudobacteriovoracaceae in the order Oligoflexiales.</title>
        <authorList>
            <person name="Hahn M.W."/>
            <person name="Schmidt J."/>
            <person name="Koll U."/>
            <person name="Rohde M."/>
            <person name="Verbag S."/>
            <person name="Pitt A."/>
            <person name="Nakai R."/>
            <person name="Naganuma T."/>
            <person name="Lang E."/>
        </authorList>
    </citation>
    <scope>NUCLEOTIDE SEQUENCE [LARGE SCALE GENOMIC DNA]</scope>
    <source>
        <strain evidence="6 7">MWH-Nonnen-W8red</strain>
    </source>
</reference>
<keyword evidence="4 5" id="KW-1283">Bacterial microcompartment</keyword>
<dbReference type="Gene3D" id="3.40.50.11240">
    <property type="entry name" value="Ethanolamine ammonia-lyase light chain (EutC)"/>
    <property type="match status" value="1"/>
</dbReference>
<dbReference type="KEGG" id="saqi:AXG55_07280"/>
<dbReference type="GO" id="GO:0031419">
    <property type="term" value="F:cobalamin binding"/>
    <property type="evidence" value="ECO:0007669"/>
    <property type="project" value="UniProtKB-UniRule"/>
</dbReference>
<accession>A0A1L4D0K2</accession>
<dbReference type="NCBIfam" id="NF003971">
    <property type="entry name" value="PRK05465.1"/>
    <property type="match status" value="1"/>
</dbReference>
<dbReference type="GO" id="GO:0031471">
    <property type="term" value="C:ethanolamine degradation polyhedral organelle"/>
    <property type="evidence" value="ECO:0007669"/>
    <property type="project" value="UniProtKB-UniRule"/>
</dbReference>
<keyword evidence="1 5" id="KW-0846">Cobalamin</keyword>
<keyword evidence="3 5" id="KW-0170">Cobalt</keyword>
<name>A0A1L4D0K2_9BACT</name>
<dbReference type="GO" id="GO:0008851">
    <property type="term" value="F:ethanolamine ammonia-lyase activity"/>
    <property type="evidence" value="ECO:0007669"/>
    <property type="project" value="UniProtKB-UniRule"/>
</dbReference>
<dbReference type="HAMAP" id="MF_00601">
    <property type="entry name" value="EutC"/>
    <property type="match status" value="1"/>
</dbReference>
<dbReference type="Proteomes" id="UP000184731">
    <property type="component" value="Chromosome"/>
</dbReference>
<dbReference type="RefSeq" id="WP_148697460.1">
    <property type="nucleotide sequence ID" value="NZ_CP017834.1"/>
</dbReference>
<evidence type="ECO:0000256" key="2">
    <source>
        <dbReference type="ARBA" id="ARBA00023239"/>
    </source>
</evidence>